<evidence type="ECO:0000313" key="3">
    <source>
        <dbReference type="Proteomes" id="UP000325315"/>
    </source>
</evidence>
<dbReference type="PANTHER" id="PTHR33223:SF6">
    <property type="entry name" value="CCHC-TYPE DOMAIN-CONTAINING PROTEIN"/>
    <property type="match status" value="1"/>
</dbReference>
<protein>
    <submittedName>
        <fullName evidence="2">Retrotransposon gag protein</fullName>
    </submittedName>
</protein>
<name>A0A5B6UYA8_9ROSI</name>
<gene>
    <name evidence="2" type="ORF">EPI10_027879</name>
</gene>
<keyword evidence="3" id="KW-1185">Reference proteome</keyword>
<dbReference type="OrthoDB" id="986409at2759"/>
<evidence type="ECO:0000313" key="2">
    <source>
        <dbReference type="EMBL" id="KAA3461302.1"/>
    </source>
</evidence>
<feature type="domain" description="Retrotransposon gag" evidence="1">
    <location>
        <begin position="24"/>
        <end position="92"/>
    </location>
</feature>
<dbReference type="AlphaFoldDB" id="A0A5B6UYA8"/>
<dbReference type="PANTHER" id="PTHR33223">
    <property type="entry name" value="CCHC-TYPE DOMAIN-CONTAINING PROTEIN"/>
    <property type="match status" value="1"/>
</dbReference>
<sequence>MLQKIGQFNRIPTEDPHIHLRLFMEMSNSFKIVSYFPPRKNDNLQNEITTFQQIDDESLYEAWERFIELLRKCPHHEIPYCTKLETFYNGLNAHTRLVVDAFMNGGLLSKSYNEDYEIVERIDSNIYQWPKNRAASGRQVARVHEVDALTSLSTQNCPSNLESIYYIGNQYQNRSGQGPQSNFYNPSWRNHPNFSWSYQKAGLKSNYM</sequence>
<dbReference type="Pfam" id="PF03732">
    <property type="entry name" value="Retrotrans_gag"/>
    <property type="match status" value="1"/>
</dbReference>
<accession>A0A5B6UYA8</accession>
<dbReference type="InterPro" id="IPR005162">
    <property type="entry name" value="Retrotrans_gag_dom"/>
</dbReference>
<evidence type="ECO:0000259" key="1">
    <source>
        <dbReference type="Pfam" id="PF03732"/>
    </source>
</evidence>
<reference evidence="3" key="1">
    <citation type="journal article" date="2019" name="Plant Biotechnol. J.">
        <title>Genome sequencing of the Australian wild diploid species Gossypium australe highlights disease resistance and delayed gland morphogenesis.</title>
        <authorList>
            <person name="Cai Y."/>
            <person name="Cai X."/>
            <person name="Wang Q."/>
            <person name="Wang P."/>
            <person name="Zhang Y."/>
            <person name="Cai C."/>
            <person name="Xu Y."/>
            <person name="Wang K."/>
            <person name="Zhou Z."/>
            <person name="Wang C."/>
            <person name="Geng S."/>
            <person name="Li B."/>
            <person name="Dong Q."/>
            <person name="Hou Y."/>
            <person name="Wang H."/>
            <person name="Ai P."/>
            <person name="Liu Z."/>
            <person name="Yi F."/>
            <person name="Sun M."/>
            <person name="An G."/>
            <person name="Cheng J."/>
            <person name="Zhang Y."/>
            <person name="Shi Q."/>
            <person name="Xie Y."/>
            <person name="Shi X."/>
            <person name="Chang Y."/>
            <person name="Huang F."/>
            <person name="Chen Y."/>
            <person name="Hong S."/>
            <person name="Mi L."/>
            <person name="Sun Q."/>
            <person name="Zhang L."/>
            <person name="Zhou B."/>
            <person name="Peng R."/>
            <person name="Zhang X."/>
            <person name="Liu F."/>
        </authorList>
    </citation>
    <scope>NUCLEOTIDE SEQUENCE [LARGE SCALE GENOMIC DNA]</scope>
    <source>
        <strain evidence="3">cv. PA1801</strain>
    </source>
</reference>
<organism evidence="2 3">
    <name type="scientific">Gossypium australe</name>
    <dbReference type="NCBI Taxonomy" id="47621"/>
    <lineage>
        <taxon>Eukaryota</taxon>
        <taxon>Viridiplantae</taxon>
        <taxon>Streptophyta</taxon>
        <taxon>Embryophyta</taxon>
        <taxon>Tracheophyta</taxon>
        <taxon>Spermatophyta</taxon>
        <taxon>Magnoliopsida</taxon>
        <taxon>eudicotyledons</taxon>
        <taxon>Gunneridae</taxon>
        <taxon>Pentapetalae</taxon>
        <taxon>rosids</taxon>
        <taxon>malvids</taxon>
        <taxon>Malvales</taxon>
        <taxon>Malvaceae</taxon>
        <taxon>Malvoideae</taxon>
        <taxon>Gossypium</taxon>
    </lineage>
</organism>
<comment type="caution">
    <text evidence="2">The sequence shown here is derived from an EMBL/GenBank/DDBJ whole genome shotgun (WGS) entry which is preliminary data.</text>
</comment>
<proteinExistence type="predicted"/>
<dbReference type="Proteomes" id="UP000325315">
    <property type="component" value="Unassembled WGS sequence"/>
</dbReference>
<dbReference type="EMBL" id="SMMG02000009">
    <property type="protein sequence ID" value="KAA3461302.1"/>
    <property type="molecule type" value="Genomic_DNA"/>
</dbReference>